<proteinExistence type="predicted"/>
<protein>
    <submittedName>
        <fullName evidence="2">Uncharacterized protein</fullName>
    </submittedName>
</protein>
<accession>A0ABT2W039</accession>
<comment type="caution">
    <text evidence="2">The sequence shown here is derived from an EMBL/GenBank/DDBJ whole genome shotgun (WGS) entry which is preliminary data.</text>
</comment>
<reference evidence="3" key="1">
    <citation type="submission" date="2023-07" db="EMBL/GenBank/DDBJ databases">
        <title>Chryseobacterium sp. strain PBS4-4 Genome sequencing and assembly.</title>
        <authorList>
            <person name="Jung Y."/>
        </authorList>
    </citation>
    <scope>NUCLEOTIDE SEQUENCE [LARGE SCALE GENOMIC DNA]</scope>
    <source>
        <strain evidence="3">PBS4-4</strain>
    </source>
</reference>
<keyword evidence="3" id="KW-1185">Reference proteome</keyword>
<feature type="compositionally biased region" description="Polar residues" evidence="1">
    <location>
        <begin position="144"/>
        <end position="164"/>
    </location>
</feature>
<name>A0ABT2W039_9FLAO</name>
<gene>
    <name evidence="2" type="ORF">NZ698_00280</name>
</gene>
<sequence>MLTPLTDGTYKELLFVYNFTPQEKQILAAGNGVDTKGKVTITELNKGTYNNGGLINKTTSWICGYVDETIWESCYSGDHNGSNVETWGSCDATATGQRPPKVYTISVYKCNNIEDPNNPSAGNPVATGPGYAGNPGSPAIEQPGTPSNCTSPGVLTGPQDPSTGTGSGGCEGVPTLPNLELGNSSTPCTQLQSLKNKTGFTDKMNTLKSNIPNGAMEKGFVLHDDSTAPTSPVVEGGGNDGNVSFGDYYKLLQLQNINLLYKSYGTAHNHLASNPEHIGIFTPGDLNELLWSGAIETGSINPFRKNKPENAIDIAITNIGLFAMKITDMTKLDAFLIRYTNMVKDSNTTKYDEFIEKFTGNKDYNIKPTSTYEQQVTGFLRFMQDEDLGIELYEGNKDTYGGWKKLELIDNGNGTFSFTKIPCNL</sequence>
<dbReference type="EMBL" id="JAOTEM010000001">
    <property type="protein sequence ID" value="MCU7615616.1"/>
    <property type="molecule type" value="Genomic_DNA"/>
</dbReference>
<organism evidence="2 3">
    <name type="scientific">Chryseobacterium edaphi</name>
    <dbReference type="NCBI Taxonomy" id="2976532"/>
    <lineage>
        <taxon>Bacteria</taxon>
        <taxon>Pseudomonadati</taxon>
        <taxon>Bacteroidota</taxon>
        <taxon>Flavobacteriia</taxon>
        <taxon>Flavobacteriales</taxon>
        <taxon>Weeksellaceae</taxon>
        <taxon>Chryseobacterium group</taxon>
        <taxon>Chryseobacterium</taxon>
    </lineage>
</organism>
<evidence type="ECO:0000313" key="3">
    <source>
        <dbReference type="Proteomes" id="UP001208649"/>
    </source>
</evidence>
<dbReference type="RefSeq" id="WP_263000724.1">
    <property type="nucleotide sequence ID" value="NZ_JAOTEM010000001.1"/>
</dbReference>
<feature type="region of interest" description="Disordered" evidence="1">
    <location>
        <begin position="119"/>
        <end position="168"/>
    </location>
</feature>
<dbReference type="Proteomes" id="UP001208649">
    <property type="component" value="Unassembled WGS sequence"/>
</dbReference>
<evidence type="ECO:0000256" key="1">
    <source>
        <dbReference type="SAM" id="MobiDB-lite"/>
    </source>
</evidence>
<evidence type="ECO:0000313" key="2">
    <source>
        <dbReference type="EMBL" id="MCU7615616.1"/>
    </source>
</evidence>